<dbReference type="InterPro" id="IPR003008">
    <property type="entry name" value="Tubulin_FtsZ_GTPase"/>
</dbReference>
<dbReference type="GO" id="GO:0005200">
    <property type="term" value="F:structural constituent of cytoskeleton"/>
    <property type="evidence" value="ECO:0007669"/>
    <property type="project" value="InterPro"/>
</dbReference>
<evidence type="ECO:0000256" key="4">
    <source>
        <dbReference type="ARBA" id="ARBA00022801"/>
    </source>
</evidence>
<dbReference type="SUPFAM" id="SSF55307">
    <property type="entry name" value="Tubulin C-terminal domain-like"/>
    <property type="match status" value="1"/>
</dbReference>
<dbReference type="Pfam" id="PF00091">
    <property type="entry name" value="Tubulin"/>
    <property type="match status" value="1"/>
</dbReference>
<dbReference type="Gene3D" id="3.40.50.1440">
    <property type="entry name" value="Tubulin/FtsZ, GTPase domain"/>
    <property type="match status" value="1"/>
</dbReference>
<feature type="domain" description="Tubulin/FtsZ GTPase" evidence="9">
    <location>
        <begin position="3"/>
        <end position="171"/>
    </location>
</feature>
<dbReference type="GO" id="GO:0016787">
    <property type="term" value="F:hydrolase activity"/>
    <property type="evidence" value="ECO:0007669"/>
    <property type="project" value="UniProtKB-KW"/>
</dbReference>
<dbReference type="Proteomes" id="UP001187531">
    <property type="component" value="Unassembled WGS sequence"/>
</dbReference>
<comment type="catalytic activity">
    <reaction evidence="7">
        <text>GTP + H2O = GDP + phosphate + H(+)</text>
        <dbReference type="Rhea" id="RHEA:19669"/>
        <dbReference type="ChEBI" id="CHEBI:15377"/>
        <dbReference type="ChEBI" id="CHEBI:15378"/>
        <dbReference type="ChEBI" id="CHEBI:37565"/>
        <dbReference type="ChEBI" id="CHEBI:43474"/>
        <dbReference type="ChEBI" id="CHEBI:58189"/>
    </reaction>
    <physiologicalReaction direction="left-to-right" evidence="7">
        <dbReference type="Rhea" id="RHEA:19670"/>
    </physiologicalReaction>
</comment>
<keyword evidence="5 8" id="KW-0342">GTP-binding</keyword>
<dbReference type="AlphaFoldDB" id="A0AA88HA20"/>
<dbReference type="InterPro" id="IPR018316">
    <property type="entry name" value="Tubulin/FtsZ_2-layer-sand-dom"/>
</dbReference>
<dbReference type="InterPro" id="IPR008280">
    <property type="entry name" value="Tub_FtsZ_C"/>
</dbReference>
<evidence type="ECO:0000256" key="8">
    <source>
        <dbReference type="RuleBase" id="RU000352"/>
    </source>
</evidence>
<dbReference type="InterPro" id="IPR037103">
    <property type="entry name" value="Tubulin/FtsZ-like_C"/>
</dbReference>
<dbReference type="GO" id="GO:0005525">
    <property type="term" value="F:GTP binding"/>
    <property type="evidence" value="ECO:0007669"/>
    <property type="project" value="UniProtKB-UniRule"/>
</dbReference>
<gene>
    <name evidence="10" type="ORF">QYM36_017263</name>
</gene>
<keyword evidence="3 8" id="KW-0547">Nucleotide-binding</keyword>
<dbReference type="InterPro" id="IPR000217">
    <property type="entry name" value="Tubulin"/>
</dbReference>
<dbReference type="InterPro" id="IPR017975">
    <property type="entry name" value="Tubulin_CS"/>
</dbReference>
<comment type="similarity">
    <text evidence="1 8">Belongs to the tubulin family.</text>
</comment>
<evidence type="ECO:0000256" key="3">
    <source>
        <dbReference type="ARBA" id="ARBA00022741"/>
    </source>
</evidence>
<dbReference type="SUPFAM" id="SSF52490">
    <property type="entry name" value="Tubulin nucleotide-binding domain-like"/>
    <property type="match status" value="1"/>
</dbReference>
<evidence type="ECO:0000259" key="9">
    <source>
        <dbReference type="SMART" id="SM00864"/>
    </source>
</evidence>
<dbReference type="PRINTS" id="PR01161">
    <property type="entry name" value="TUBULIN"/>
</dbReference>
<evidence type="ECO:0000313" key="11">
    <source>
        <dbReference type="Proteomes" id="UP001187531"/>
    </source>
</evidence>
<evidence type="ECO:0000313" key="10">
    <source>
        <dbReference type="EMBL" id="KAK2705155.1"/>
    </source>
</evidence>
<feature type="non-terminal residue" evidence="10">
    <location>
        <position position="1"/>
    </location>
</feature>
<dbReference type="EMBL" id="JAVRJZ010000021">
    <property type="protein sequence ID" value="KAK2705155.1"/>
    <property type="molecule type" value="Genomic_DNA"/>
</dbReference>
<sequence>DSIRVGDLKELFGVEQLIAGKEDAANNYARGHYTIGGEIIGITMDKLRKLAEQCDGLQGFLISHSYGGGTGSGFTSLLAEHLSVDYGKRSKLCFSIYPAPQVSTAVVEPYNAILHTHTTLEYMDCSFMVDNEAIYELCRRNLQVERPLYKNLNRLIAHIISGITLSLRFDGALNVDLTEFQTNLVPYPRIHFPLATFAPVLSADKAYHEKSSVAEITKACFEKGNQMVKCDPTTGKYIA</sequence>
<dbReference type="PRINTS" id="PR01162">
    <property type="entry name" value="ALPHATUBULIN"/>
</dbReference>
<comment type="caution">
    <text evidence="10">The sequence shown here is derived from an EMBL/GenBank/DDBJ whole genome shotgun (WGS) entry which is preliminary data.</text>
</comment>
<evidence type="ECO:0000256" key="1">
    <source>
        <dbReference type="ARBA" id="ARBA00009636"/>
    </source>
</evidence>
<organism evidence="10 11">
    <name type="scientific">Artemia franciscana</name>
    <name type="common">Brine shrimp</name>
    <name type="synonym">Artemia sanfranciscana</name>
    <dbReference type="NCBI Taxonomy" id="6661"/>
    <lineage>
        <taxon>Eukaryota</taxon>
        <taxon>Metazoa</taxon>
        <taxon>Ecdysozoa</taxon>
        <taxon>Arthropoda</taxon>
        <taxon>Crustacea</taxon>
        <taxon>Branchiopoda</taxon>
        <taxon>Anostraca</taxon>
        <taxon>Artemiidae</taxon>
        <taxon>Artemia</taxon>
    </lineage>
</organism>
<dbReference type="FunFam" id="3.40.50.1440:FF:000016">
    <property type="entry name" value="Tubulin alpha chain"/>
    <property type="match status" value="1"/>
</dbReference>
<keyword evidence="11" id="KW-1185">Reference proteome</keyword>
<comment type="subunit">
    <text evidence="8">Dimer of alpha and beta chains. A typical microtubule is a hollow water-filled tube with an outer diameter of 25 nm and an inner diameter of 15 nM. Alpha-beta heterodimers associate head-to-tail to form protofilaments running lengthwise along the microtubule wall with the beta-tubulin subunit facing the microtubule plus end conferring a structural polarity. Microtubules usually have 13 protofilaments but different protofilament numbers can be found in some organisms and specialized cells.</text>
</comment>
<feature type="non-terminal residue" evidence="10">
    <location>
        <position position="239"/>
    </location>
</feature>
<evidence type="ECO:0000256" key="5">
    <source>
        <dbReference type="ARBA" id="ARBA00023134"/>
    </source>
</evidence>
<dbReference type="InterPro" id="IPR002452">
    <property type="entry name" value="Alpha_tubulin"/>
</dbReference>
<keyword evidence="2 8" id="KW-0493">Microtubule</keyword>
<evidence type="ECO:0000256" key="2">
    <source>
        <dbReference type="ARBA" id="ARBA00022701"/>
    </source>
</evidence>
<accession>A0AA88HA20</accession>
<dbReference type="PROSITE" id="PS00227">
    <property type="entry name" value="TUBULIN"/>
    <property type="match status" value="1"/>
</dbReference>
<dbReference type="SMART" id="SM00864">
    <property type="entry name" value="Tubulin"/>
    <property type="match status" value="1"/>
</dbReference>
<comment type="function">
    <text evidence="6 8">Tubulin is the major constituent of microtubules, a cylinder consisting of laterally associated linear protofilaments composed of alpha- and beta-tubulin heterodimers. Microtubules grow by the addition of GTP-tubulin dimers to the microtubule end, where a stabilizing cap forms. Below the cap, tubulin dimers are in GDP-bound state, owing to GTPase activity of alpha-tubulin.</text>
</comment>
<dbReference type="GO" id="GO:0007017">
    <property type="term" value="P:microtubule-based process"/>
    <property type="evidence" value="ECO:0007669"/>
    <property type="project" value="InterPro"/>
</dbReference>
<evidence type="ECO:0000256" key="6">
    <source>
        <dbReference type="ARBA" id="ARBA00034296"/>
    </source>
</evidence>
<dbReference type="PANTHER" id="PTHR11588">
    <property type="entry name" value="TUBULIN"/>
    <property type="match status" value="1"/>
</dbReference>
<keyword evidence="4" id="KW-0378">Hydrolase</keyword>
<name>A0AA88HA20_ARTSF</name>
<proteinExistence type="inferred from homology"/>
<dbReference type="Pfam" id="PF03953">
    <property type="entry name" value="Tubulin_C"/>
    <property type="match status" value="1"/>
</dbReference>
<dbReference type="Gene3D" id="3.30.1330.20">
    <property type="entry name" value="Tubulin/FtsZ, C-terminal domain"/>
    <property type="match status" value="1"/>
</dbReference>
<evidence type="ECO:0000256" key="7">
    <source>
        <dbReference type="ARBA" id="ARBA00049117"/>
    </source>
</evidence>
<protein>
    <recommendedName>
        <fullName evidence="8">Tubulin alpha chain</fullName>
    </recommendedName>
</protein>
<dbReference type="InterPro" id="IPR036525">
    <property type="entry name" value="Tubulin/FtsZ_GTPase_sf"/>
</dbReference>
<dbReference type="GO" id="GO:0005874">
    <property type="term" value="C:microtubule"/>
    <property type="evidence" value="ECO:0007669"/>
    <property type="project" value="UniProtKB-KW"/>
</dbReference>
<reference evidence="10" key="1">
    <citation type="submission" date="2023-07" db="EMBL/GenBank/DDBJ databases">
        <title>Chromosome-level genome assembly of Artemia franciscana.</title>
        <authorList>
            <person name="Jo E."/>
        </authorList>
    </citation>
    <scope>NUCLEOTIDE SEQUENCE</scope>
    <source>
        <tissue evidence="10">Whole body</tissue>
    </source>
</reference>